<accession>A0A0V0RSV7</accession>
<sequence>MMMMIIIIIIIGVVGDLERKVAPARFGPLKSQWMESVEESRTTPVEGLRLEPGSAAGQFLATG</sequence>
<name>A0A0V0RSV7_9BILA</name>
<evidence type="ECO:0000256" key="1">
    <source>
        <dbReference type="SAM" id="SignalP"/>
    </source>
</evidence>
<reference evidence="2 3" key="1">
    <citation type="submission" date="2015-01" db="EMBL/GenBank/DDBJ databases">
        <title>Evolution of Trichinella species and genotypes.</title>
        <authorList>
            <person name="Korhonen P.K."/>
            <person name="Edoardo P."/>
            <person name="Giuseppe L.R."/>
            <person name="Gasser R.B."/>
        </authorList>
    </citation>
    <scope>NUCLEOTIDE SEQUENCE [LARGE SCALE GENOMIC DNA]</scope>
    <source>
        <strain evidence="2">ISS37</strain>
    </source>
</reference>
<evidence type="ECO:0000313" key="2">
    <source>
        <dbReference type="EMBL" id="KRX17552.1"/>
    </source>
</evidence>
<protein>
    <submittedName>
        <fullName evidence="2">Uncharacterized protein</fullName>
    </submittedName>
</protein>
<comment type="caution">
    <text evidence="2">The sequence shown here is derived from an EMBL/GenBank/DDBJ whole genome shotgun (WGS) entry which is preliminary data.</text>
</comment>
<feature type="signal peptide" evidence="1">
    <location>
        <begin position="1"/>
        <end position="15"/>
    </location>
</feature>
<feature type="chain" id="PRO_5012700940" evidence="1">
    <location>
        <begin position="16"/>
        <end position="63"/>
    </location>
</feature>
<proteinExistence type="predicted"/>
<dbReference type="Proteomes" id="UP000054630">
    <property type="component" value="Unassembled WGS sequence"/>
</dbReference>
<keyword evidence="3" id="KW-1185">Reference proteome</keyword>
<evidence type="ECO:0000313" key="3">
    <source>
        <dbReference type="Proteomes" id="UP000054630"/>
    </source>
</evidence>
<dbReference type="AlphaFoldDB" id="A0A0V0RSV7"/>
<keyword evidence="1" id="KW-0732">Signal</keyword>
<organism evidence="2 3">
    <name type="scientific">Trichinella nelsoni</name>
    <dbReference type="NCBI Taxonomy" id="6336"/>
    <lineage>
        <taxon>Eukaryota</taxon>
        <taxon>Metazoa</taxon>
        <taxon>Ecdysozoa</taxon>
        <taxon>Nematoda</taxon>
        <taxon>Enoplea</taxon>
        <taxon>Dorylaimia</taxon>
        <taxon>Trichinellida</taxon>
        <taxon>Trichinellidae</taxon>
        <taxon>Trichinella</taxon>
    </lineage>
</organism>
<gene>
    <name evidence="2" type="ORF">T07_14975</name>
</gene>
<dbReference type="EMBL" id="JYDL01000086">
    <property type="protein sequence ID" value="KRX17552.1"/>
    <property type="molecule type" value="Genomic_DNA"/>
</dbReference>